<dbReference type="AlphaFoldDB" id="A0A7X6ID61"/>
<dbReference type="EMBL" id="VTOW01000008">
    <property type="protein sequence ID" value="NKE73571.1"/>
    <property type="molecule type" value="Genomic_DNA"/>
</dbReference>
<evidence type="ECO:0000256" key="8">
    <source>
        <dbReference type="ARBA" id="ARBA00023136"/>
    </source>
</evidence>
<dbReference type="PANTHER" id="PTHR34308:SF1">
    <property type="entry name" value="COBALAMIN BIOSYNTHESIS PROTEIN CBIB"/>
    <property type="match status" value="1"/>
</dbReference>
<feature type="transmembrane region" description="Helical" evidence="9">
    <location>
        <begin position="53"/>
        <end position="70"/>
    </location>
</feature>
<comment type="similarity">
    <text evidence="3 9">Belongs to the CobD/CbiB family.</text>
</comment>
<dbReference type="HAMAP" id="MF_00024">
    <property type="entry name" value="CobD_CbiB"/>
    <property type="match status" value="1"/>
</dbReference>
<evidence type="ECO:0000313" key="10">
    <source>
        <dbReference type="EMBL" id="NKE73571.1"/>
    </source>
</evidence>
<dbReference type="InterPro" id="IPR004485">
    <property type="entry name" value="Cobalamin_biosynth_CobD/CbiB"/>
</dbReference>
<name>A0A7X6ID61_9BACT</name>
<dbReference type="GO" id="GO:0048472">
    <property type="term" value="F:threonine-phosphate decarboxylase activity"/>
    <property type="evidence" value="ECO:0007669"/>
    <property type="project" value="InterPro"/>
</dbReference>
<dbReference type="GO" id="GO:0009236">
    <property type="term" value="P:cobalamin biosynthetic process"/>
    <property type="evidence" value="ECO:0007669"/>
    <property type="project" value="UniProtKB-UniRule"/>
</dbReference>
<gene>
    <name evidence="9 10" type="primary">cobD</name>
    <name evidence="10" type="ORF">MNODULE_22685</name>
</gene>
<keyword evidence="4 9" id="KW-1003">Cell membrane</keyword>
<evidence type="ECO:0000256" key="1">
    <source>
        <dbReference type="ARBA" id="ARBA00004651"/>
    </source>
</evidence>
<dbReference type="Proteomes" id="UP000534783">
    <property type="component" value="Unassembled WGS sequence"/>
</dbReference>
<evidence type="ECO:0000256" key="3">
    <source>
        <dbReference type="ARBA" id="ARBA00006263"/>
    </source>
</evidence>
<comment type="subcellular location">
    <subcellularLocation>
        <location evidence="1 9">Cell membrane</location>
        <topology evidence="1 9">Multi-pass membrane protein</topology>
    </subcellularLocation>
</comment>
<comment type="function">
    <text evidence="9">Converts cobyric acid to cobinamide by the addition of aminopropanol on the F carboxylic group.</text>
</comment>
<dbReference type="Pfam" id="PF03186">
    <property type="entry name" value="CobD_Cbib"/>
    <property type="match status" value="1"/>
</dbReference>
<protein>
    <recommendedName>
        <fullName evidence="9">Cobalamin biosynthesis protein CobD</fullName>
    </recommendedName>
</protein>
<keyword evidence="11" id="KW-1185">Reference proteome</keyword>
<organism evidence="10 11">
    <name type="scientific">Candidatus Manganitrophus noduliformans</name>
    <dbReference type="NCBI Taxonomy" id="2606439"/>
    <lineage>
        <taxon>Bacteria</taxon>
        <taxon>Pseudomonadati</taxon>
        <taxon>Nitrospirota</taxon>
        <taxon>Nitrospiria</taxon>
        <taxon>Candidatus Troglogloeales</taxon>
        <taxon>Candidatus Manganitrophaceae</taxon>
        <taxon>Candidatus Manganitrophus</taxon>
    </lineage>
</organism>
<evidence type="ECO:0000256" key="9">
    <source>
        <dbReference type="HAMAP-Rule" id="MF_00024"/>
    </source>
</evidence>
<evidence type="ECO:0000256" key="6">
    <source>
        <dbReference type="ARBA" id="ARBA00022692"/>
    </source>
</evidence>
<dbReference type="GO" id="GO:0005886">
    <property type="term" value="C:plasma membrane"/>
    <property type="evidence" value="ECO:0007669"/>
    <property type="project" value="UniProtKB-SubCell"/>
</dbReference>
<accession>A0A7X6ID61</accession>
<feature type="transmembrane region" description="Helical" evidence="9">
    <location>
        <begin position="291"/>
        <end position="312"/>
    </location>
</feature>
<dbReference type="GO" id="GO:0015420">
    <property type="term" value="F:ABC-type vitamin B12 transporter activity"/>
    <property type="evidence" value="ECO:0007669"/>
    <property type="project" value="UniProtKB-UniRule"/>
</dbReference>
<dbReference type="UniPathway" id="UPA00148"/>
<evidence type="ECO:0000256" key="5">
    <source>
        <dbReference type="ARBA" id="ARBA00022573"/>
    </source>
</evidence>
<keyword evidence="6 9" id="KW-0812">Transmembrane</keyword>
<dbReference type="NCBIfam" id="TIGR00380">
    <property type="entry name" value="cobal_cbiB"/>
    <property type="match status" value="1"/>
</dbReference>
<reference evidence="10 11" key="1">
    <citation type="journal article" date="2020" name="Nature">
        <title>Bacterial chemolithoautotrophy via manganese oxidation.</title>
        <authorList>
            <person name="Yu H."/>
            <person name="Leadbetter J.R."/>
        </authorList>
    </citation>
    <scope>NUCLEOTIDE SEQUENCE [LARGE SCALE GENOMIC DNA]</scope>
    <source>
        <strain evidence="10 11">Mn-1</strain>
    </source>
</reference>
<proteinExistence type="inferred from homology"/>
<keyword evidence="8 9" id="KW-0472">Membrane</keyword>
<keyword evidence="5 9" id="KW-0169">Cobalamin biosynthesis</keyword>
<evidence type="ECO:0000256" key="2">
    <source>
        <dbReference type="ARBA" id="ARBA00004953"/>
    </source>
</evidence>
<sequence>MTVEVIGAVALALLLDLLLGDPRWMPHPVRGMGRLIEAGEQTLRRRFPGHERLAGVFLAASMVLGVYALGRGLSSASEQIDPALGVVVQALLIYFSLAPRDLAVHALRVRRELRGGNLEGAKTKVSMMVGRDVAQLDEKGVIRATVESVAENTVDGVTAPLFFAFLGGGSAAIAYRAANTLDSMVGYRHAPYTEIGWASARFDDLLNLLPARLTAWMMPLAGIFLGGSIPGGYRALLRDGRKHDSPNSGLPEAAMAGLLGVRLGGPHWYRERHYPSPWIGFDRRPIAPGDIVKAIGVMAITTLILFLLFSWMRWTVAG</sequence>
<comment type="caution">
    <text evidence="9">Lacks conserved residue(s) required for the propagation of feature annotation.</text>
</comment>
<evidence type="ECO:0000256" key="7">
    <source>
        <dbReference type="ARBA" id="ARBA00022989"/>
    </source>
</evidence>
<keyword evidence="7 9" id="KW-1133">Transmembrane helix</keyword>
<comment type="caution">
    <text evidence="10">The sequence shown here is derived from an EMBL/GenBank/DDBJ whole genome shotgun (WGS) entry which is preliminary data.</text>
</comment>
<comment type="pathway">
    <text evidence="2 9">Cofactor biosynthesis; adenosylcobalamin biosynthesis.</text>
</comment>
<evidence type="ECO:0000256" key="4">
    <source>
        <dbReference type="ARBA" id="ARBA00022475"/>
    </source>
</evidence>
<feature type="transmembrane region" description="Helical" evidence="9">
    <location>
        <begin position="213"/>
        <end position="233"/>
    </location>
</feature>
<evidence type="ECO:0000313" key="11">
    <source>
        <dbReference type="Proteomes" id="UP000534783"/>
    </source>
</evidence>
<dbReference type="PANTHER" id="PTHR34308">
    <property type="entry name" value="COBALAMIN BIOSYNTHESIS PROTEIN CBIB"/>
    <property type="match status" value="1"/>
</dbReference>
<feature type="transmembrane region" description="Helical" evidence="9">
    <location>
        <begin position="82"/>
        <end position="98"/>
    </location>
</feature>